<dbReference type="NCBIfam" id="NF033577">
    <property type="entry name" value="transpos_IS481"/>
    <property type="match status" value="1"/>
</dbReference>
<dbReference type="InterPro" id="IPR024967">
    <property type="entry name" value="DNA-bd_IS481-type"/>
</dbReference>
<name>A0A3M6RKX2_9BURK</name>
<accession>A0A3M6RKX2</accession>
<dbReference type="Gene3D" id="3.30.420.10">
    <property type="entry name" value="Ribonuclease H-like superfamily/Ribonuclease H"/>
    <property type="match status" value="1"/>
</dbReference>
<dbReference type="InterPro" id="IPR036397">
    <property type="entry name" value="RNaseH_sf"/>
</dbReference>
<protein>
    <submittedName>
        <fullName evidence="2">IS481 family transposase</fullName>
    </submittedName>
</protein>
<evidence type="ECO:0000313" key="2">
    <source>
        <dbReference type="EMBL" id="RMX16011.1"/>
    </source>
</evidence>
<feature type="domain" description="Integrase catalytic" evidence="1">
    <location>
        <begin position="117"/>
        <end position="306"/>
    </location>
</feature>
<dbReference type="OrthoDB" id="5414302at2"/>
<dbReference type="SUPFAM" id="SSF46689">
    <property type="entry name" value="Homeodomain-like"/>
    <property type="match status" value="1"/>
</dbReference>
<dbReference type="InterPro" id="IPR047656">
    <property type="entry name" value="IS481-like_transpos"/>
</dbReference>
<comment type="caution">
    <text evidence="2">The sequence shown here is derived from an EMBL/GenBank/DDBJ whole genome shotgun (WGS) entry which is preliminary data.</text>
</comment>
<dbReference type="Pfam" id="PF13683">
    <property type="entry name" value="rve_3"/>
    <property type="match status" value="1"/>
</dbReference>
<dbReference type="InterPro" id="IPR012337">
    <property type="entry name" value="RNaseH-like_sf"/>
</dbReference>
<dbReference type="Pfam" id="PF13011">
    <property type="entry name" value="LZ_Tnp_IS481"/>
    <property type="match status" value="1"/>
</dbReference>
<dbReference type="CDD" id="cd00093">
    <property type="entry name" value="HTH_XRE"/>
    <property type="match status" value="1"/>
</dbReference>
<sequence>MNTHKNASLTPKGRTHLVSQIAVLGLAAAAQAAGISCRTARKWQRRFFAEGQAGLLDRSSRPHHCPRRTNTAKIKRAVALRRAQRLTYARIAERLGLSKSTVSRACQAAGVARLPPLQEAPPVRRYERKVAGELLHLDTKKLACFAQPGHRITGDRRRCTPGAGWQALHVAIDDHSRVGFSLVLPDETAKSACVHLLAALRYYRSLGVKIEQVMTDNGAAYRSRRFARLLRRLKLKHLRTKPYTPRTNGKAERFIQTALREWAYAYRYPSSAHRADELAPWMHHYNFHRPHSATENLPPATRLGFVENNVLRNYN</sequence>
<dbReference type="Gene3D" id="1.10.10.10">
    <property type="entry name" value="Winged helix-like DNA-binding domain superfamily/Winged helix DNA-binding domain"/>
    <property type="match status" value="1"/>
</dbReference>
<dbReference type="InterPro" id="IPR001387">
    <property type="entry name" value="Cro/C1-type_HTH"/>
</dbReference>
<dbReference type="PANTHER" id="PTHR35004">
    <property type="entry name" value="TRANSPOSASE RV3428C-RELATED"/>
    <property type="match status" value="1"/>
</dbReference>
<evidence type="ECO:0000259" key="1">
    <source>
        <dbReference type="PROSITE" id="PS50994"/>
    </source>
</evidence>
<dbReference type="GO" id="GO:0015074">
    <property type="term" value="P:DNA integration"/>
    <property type="evidence" value="ECO:0007669"/>
    <property type="project" value="InterPro"/>
</dbReference>
<dbReference type="PROSITE" id="PS50994">
    <property type="entry name" value="INTEGRASE"/>
    <property type="match status" value="1"/>
</dbReference>
<dbReference type="PANTHER" id="PTHR35004:SF7">
    <property type="entry name" value="INTEGRASE PROTEIN"/>
    <property type="match status" value="1"/>
</dbReference>
<proteinExistence type="predicted"/>
<dbReference type="InterPro" id="IPR009057">
    <property type="entry name" value="Homeodomain-like_sf"/>
</dbReference>
<dbReference type="AlphaFoldDB" id="A0A3M6RKX2"/>
<dbReference type="Proteomes" id="UP000275180">
    <property type="component" value="Unassembled WGS sequence"/>
</dbReference>
<dbReference type="GO" id="GO:0003676">
    <property type="term" value="F:nucleic acid binding"/>
    <property type="evidence" value="ECO:0007669"/>
    <property type="project" value="InterPro"/>
</dbReference>
<dbReference type="RefSeq" id="WP_122244539.1">
    <property type="nucleotide sequence ID" value="NZ_RDQJ01000005.1"/>
</dbReference>
<dbReference type="InterPro" id="IPR036388">
    <property type="entry name" value="WH-like_DNA-bd_sf"/>
</dbReference>
<gene>
    <name evidence="2" type="ORF">EBQ34_05440</name>
</gene>
<dbReference type="InterPro" id="IPR001584">
    <property type="entry name" value="Integrase_cat-core"/>
</dbReference>
<evidence type="ECO:0000313" key="3">
    <source>
        <dbReference type="Proteomes" id="UP000275180"/>
    </source>
</evidence>
<dbReference type="Pfam" id="PF13412">
    <property type="entry name" value="HTH_24"/>
    <property type="match status" value="1"/>
</dbReference>
<reference evidence="2 3" key="1">
    <citation type="submission" date="2018-10" db="EMBL/GenBank/DDBJ databases">
        <title>Comamonadaceae CDC group NO-1 genome sequencing and assembly.</title>
        <authorList>
            <person name="Bernier A.-M."/>
            <person name="Bernard K."/>
        </authorList>
    </citation>
    <scope>NUCLEOTIDE SEQUENCE [LARGE SCALE GENOMIC DNA]</scope>
    <source>
        <strain evidence="2 3">NML180582</strain>
    </source>
</reference>
<organism evidence="2 3">
    <name type="scientific">Vandammella animalimorsus</name>
    <dbReference type="NCBI Taxonomy" id="2029117"/>
    <lineage>
        <taxon>Bacteria</taxon>
        <taxon>Pseudomonadati</taxon>
        <taxon>Pseudomonadota</taxon>
        <taxon>Betaproteobacteria</taxon>
        <taxon>Burkholderiales</taxon>
        <taxon>Comamonadaceae</taxon>
        <taxon>Vandammella</taxon>
    </lineage>
</organism>
<dbReference type="SUPFAM" id="SSF53098">
    <property type="entry name" value="Ribonuclease H-like"/>
    <property type="match status" value="1"/>
</dbReference>
<dbReference type="EMBL" id="RDQJ01000005">
    <property type="protein sequence ID" value="RMX16011.1"/>
    <property type="molecule type" value="Genomic_DNA"/>
</dbReference>